<evidence type="ECO:0000259" key="3">
    <source>
        <dbReference type="Pfam" id="PF00582"/>
    </source>
</evidence>
<evidence type="ECO:0000313" key="5">
    <source>
        <dbReference type="EMBL" id="MCS5712210.1"/>
    </source>
</evidence>
<dbReference type="Gene3D" id="3.40.50.620">
    <property type="entry name" value="HUPs"/>
    <property type="match status" value="1"/>
</dbReference>
<comment type="caution">
    <text evidence="4">The sequence shown here is derived from an EMBL/GenBank/DDBJ whole genome shotgun (WGS) entry which is preliminary data.</text>
</comment>
<dbReference type="PANTHER" id="PTHR46268">
    <property type="entry name" value="STRESS RESPONSE PROTEIN NHAX"/>
    <property type="match status" value="1"/>
</dbReference>
<dbReference type="InterPro" id="IPR006016">
    <property type="entry name" value="UspA"/>
</dbReference>
<dbReference type="Pfam" id="PF00582">
    <property type="entry name" value="Usp"/>
    <property type="match status" value="1"/>
</dbReference>
<protein>
    <submittedName>
        <fullName evidence="5">Universal stress protein</fullName>
    </submittedName>
</protein>
<dbReference type="CDD" id="cd00293">
    <property type="entry name" value="USP-like"/>
    <property type="match status" value="1"/>
</dbReference>
<dbReference type="AlphaFoldDB" id="A0A0Q9YV56"/>
<dbReference type="EMBL" id="LKAJ02000001">
    <property type="protein sequence ID" value="MCS5712210.1"/>
    <property type="molecule type" value="Genomic_DNA"/>
</dbReference>
<sequence>MYKKIIYATDLGPQSFYIAEQALALAKLCQATQLMHHVVEPPPTEKMDFSQRESAIHQKQRLAEKSLRNLCSHLQIDEAQQILTVGEGQAEILRVAKEQQCDLIVVGSHGVGGYLHGLGSTAHHVITYAHCNVLIVQVAHLKAIIEKTIPNPKAHPWQTPKTWENLRFSSGFGEEVKRGPRLSPRPPGSPYRGGTRKSEDDLEADEKQDTE</sequence>
<dbReference type="Proteomes" id="UP000051497">
    <property type="component" value="Unassembled WGS sequence"/>
</dbReference>
<comment type="similarity">
    <text evidence="1">Belongs to the universal stress protein A family.</text>
</comment>
<keyword evidence="6" id="KW-1185">Reference proteome</keyword>
<reference evidence="4" key="1">
    <citation type="submission" date="2015-09" db="EMBL/GenBank/DDBJ databases">
        <title>Draft Genome Sequences of Two Novel Amoeba-resistant Intranuclear Bacteria, Candidatus Berkiella cookevillensis and Candidatus Berkiella aquae.</title>
        <authorList>
            <person name="Mehari Y.T."/>
            <person name="Arivett B.A."/>
            <person name="Farone A.L."/>
            <person name="Gunderson J.H."/>
            <person name="Farone M.B."/>
        </authorList>
    </citation>
    <scope>NUCLEOTIDE SEQUENCE [LARGE SCALE GENOMIC DNA]</scope>
    <source>
        <strain evidence="4">HT99</strain>
    </source>
</reference>
<evidence type="ECO:0000256" key="1">
    <source>
        <dbReference type="ARBA" id="ARBA00008791"/>
    </source>
</evidence>
<dbReference type="InterPro" id="IPR014729">
    <property type="entry name" value="Rossmann-like_a/b/a_fold"/>
</dbReference>
<proteinExistence type="inferred from homology"/>
<reference evidence="5" key="3">
    <citation type="submission" date="2021-06" db="EMBL/GenBank/DDBJ databases">
        <title>Genomic Description and Analysis of Intracellular Bacteria, Candidatus Berkiella cookevillensis and Candidatus Berkiella aquae.</title>
        <authorList>
            <person name="Kidane D.T."/>
            <person name="Mehari Y.T."/>
            <person name="Rice F.C."/>
            <person name="Arivett B.A."/>
            <person name="Farone A.L."/>
            <person name="Berk S.G."/>
            <person name="Farone M.B."/>
        </authorList>
    </citation>
    <scope>NUCLEOTIDE SEQUENCE</scope>
    <source>
        <strain evidence="5">HT99</strain>
    </source>
</reference>
<dbReference type="STRING" id="295108.HT99x_02427"/>
<dbReference type="PANTHER" id="PTHR46268:SF6">
    <property type="entry name" value="UNIVERSAL STRESS PROTEIN UP12"/>
    <property type="match status" value="1"/>
</dbReference>
<dbReference type="EMBL" id="LKAJ01000011">
    <property type="protein sequence ID" value="KRG20497.1"/>
    <property type="molecule type" value="Genomic_DNA"/>
</dbReference>
<evidence type="ECO:0000313" key="4">
    <source>
        <dbReference type="EMBL" id="KRG20497.1"/>
    </source>
</evidence>
<name>A0A0Q9YV56_9GAMM</name>
<gene>
    <name evidence="5" type="ORF">HT99x_012270</name>
    <name evidence="4" type="ORF">HT99x_02427</name>
</gene>
<dbReference type="InterPro" id="IPR006015">
    <property type="entry name" value="Universal_stress_UspA"/>
</dbReference>
<reference evidence="5" key="2">
    <citation type="journal article" date="2016" name="Genome Announc.">
        <title>Draft Genome Sequences of Two Novel Amoeba-Resistant Intranuclear Bacteria, 'Candidatus Berkiella cookevillensis' and 'Candidatus Berkiella aquae'.</title>
        <authorList>
            <person name="Mehari Y.T."/>
            <person name="Arivett B.A."/>
            <person name="Farone A.L."/>
            <person name="Gunderson J.H."/>
            <person name="Farone M.B."/>
        </authorList>
    </citation>
    <scope>NUCLEOTIDE SEQUENCE</scope>
    <source>
        <strain evidence="5">HT99</strain>
    </source>
</reference>
<feature type="region of interest" description="Disordered" evidence="2">
    <location>
        <begin position="169"/>
        <end position="211"/>
    </location>
</feature>
<evidence type="ECO:0000256" key="2">
    <source>
        <dbReference type="SAM" id="MobiDB-lite"/>
    </source>
</evidence>
<dbReference type="RefSeq" id="WP_075067038.1">
    <property type="nucleotide sequence ID" value="NZ_LKAJ02000001.1"/>
</dbReference>
<organism evidence="4">
    <name type="scientific">Candidatus Berkiella aquae</name>
    <dbReference type="NCBI Taxonomy" id="295108"/>
    <lineage>
        <taxon>Bacteria</taxon>
        <taxon>Pseudomonadati</taxon>
        <taxon>Pseudomonadota</taxon>
        <taxon>Gammaproteobacteria</taxon>
        <taxon>Candidatus Berkiellales</taxon>
        <taxon>Candidatus Berkiellaceae</taxon>
        <taxon>Candidatus Berkiella</taxon>
    </lineage>
</organism>
<feature type="domain" description="UspA" evidence="3">
    <location>
        <begin position="1"/>
        <end position="136"/>
    </location>
</feature>
<evidence type="ECO:0000313" key="6">
    <source>
        <dbReference type="Proteomes" id="UP000051497"/>
    </source>
</evidence>
<accession>A0A0Q9YV56</accession>
<dbReference type="SUPFAM" id="SSF52402">
    <property type="entry name" value="Adenine nucleotide alpha hydrolases-like"/>
    <property type="match status" value="1"/>
</dbReference>
<dbReference type="OrthoDB" id="9792500at2"/>
<dbReference type="PRINTS" id="PR01438">
    <property type="entry name" value="UNVRSLSTRESS"/>
</dbReference>